<dbReference type="InterPro" id="IPR037171">
    <property type="entry name" value="NagB/RpiA_transferase-like"/>
</dbReference>
<dbReference type="PANTHER" id="PTHR43682:SF1">
    <property type="entry name" value="LACTATE UTILIZATION PROTEIN C"/>
    <property type="match status" value="1"/>
</dbReference>
<keyword evidence="3" id="KW-1185">Reference proteome</keyword>
<evidence type="ECO:0000259" key="1">
    <source>
        <dbReference type="Pfam" id="PF02589"/>
    </source>
</evidence>
<reference evidence="3" key="2">
    <citation type="submission" date="2016-04" db="EMBL/GenBank/DDBJ databases">
        <title>Planomonospora sphaerica JCM9374 whole genome shotgun sequence.</title>
        <authorList>
            <person name="Suzuki T."/>
            <person name="Dohra H."/>
            <person name="Kodani S."/>
        </authorList>
    </citation>
    <scope>NUCLEOTIDE SEQUENCE [LARGE SCALE GENOMIC DNA]</scope>
    <source>
        <strain evidence="3">JCM 9374</strain>
    </source>
</reference>
<name>A0A171DPE0_9ACTN</name>
<dbReference type="STRING" id="161355.PS9374_06607"/>
<evidence type="ECO:0000313" key="2">
    <source>
        <dbReference type="EMBL" id="GAT70918.1"/>
    </source>
</evidence>
<reference evidence="2 3" key="1">
    <citation type="journal article" date="2016" name="Genome Announc.">
        <title>Draft Genome Sequence of Planomonospora sphaerica JCM9374, a Rare Actinomycete.</title>
        <authorList>
            <person name="Dohra H."/>
            <person name="Suzuki T."/>
            <person name="Inoue Y."/>
            <person name="Kodani S."/>
        </authorList>
    </citation>
    <scope>NUCLEOTIDE SEQUENCE [LARGE SCALE GENOMIC DNA]</scope>
    <source>
        <strain evidence="2 3">JCM 9374</strain>
    </source>
</reference>
<proteinExistence type="predicted"/>
<comment type="caution">
    <text evidence="2">The sequence shown here is derived from an EMBL/GenBank/DDBJ whole genome shotgun (WGS) entry which is preliminary data.</text>
</comment>
<dbReference type="Pfam" id="PF02589">
    <property type="entry name" value="LUD_dom"/>
    <property type="match status" value="1"/>
</dbReference>
<dbReference type="InterPro" id="IPR024185">
    <property type="entry name" value="FTHF_cligase-like_sf"/>
</dbReference>
<dbReference type="SUPFAM" id="SSF100950">
    <property type="entry name" value="NagB/RpiA/CoA transferase-like"/>
    <property type="match status" value="1"/>
</dbReference>
<sequence>MSSRDLILSRVRAAVAGAPDVPHTGPRAAPAAAGERTVELFAGRVTDYRAVVHVVEPAEAAGAITAALARRAAERVVVPGGLPEEWAHAVRAHLGDGAVGDDPPLSAAELDAVCGVVTGCAVGIAETGTIVLDTGPGQGRRALTLVPDYHLCLVRAGQIVPGVPEAVAALDPARPLTWISGPSATSDIELDRVEGVHGPRTLEVVVVR</sequence>
<evidence type="ECO:0000313" key="3">
    <source>
        <dbReference type="Proteomes" id="UP000077701"/>
    </source>
</evidence>
<protein>
    <submittedName>
        <fullName evidence="2">Lactate utilization protein B/C</fullName>
    </submittedName>
</protein>
<dbReference type="Proteomes" id="UP000077701">
    <property type="component" value="Unassembled WGS sequence"/>
</dbReference>
<dbReference type="OrthoDB" id="9794187at2"/>
<dbReference type="RefSeq" id="WP_068903707.1">
    <property type="nucleotide sequence ID" value="NZ_BDCX01000020.1"/>
</dbReference>
<dbReference type="EMBL" id="BDCX01000020">
    <property type="protein sequence ID" value="GAT70918.1"/>
    <property type="molecule type" value="Genomic_DNA"/>
</dbReference>
<gene>
    <name evidence="2" type="ORF">PS9374_06607</name>
</gene>
<dbReference type="InterPro" id="IPR003741">
    <property type="entry name" value="LUD_dom"/>
</dbReference>
<organism evidence="2 3">
    <name type="scientific">Planomonospora sphaerica</name>
    <dbReference type="NCBI Taxonomy" id="161355"/>
    <lineage>
        <taxon>Bacteria</taxon>
        <taxon>Bacillati</taxon>
        <taxon>Actinomycetota</taxon>
        <taxon>Actinomycetes</taxon>
        <taxon>Streptosporangiales</taxon>
        <taxon>Streptosporangiaceae</taxon>
        <taxon>Planomonospora</taxon>
    </lineage>
</organism>
<dbReference type="Gene3D" id="3.40.50.10420">
    <property type="entry name" value="NagB/RpiA/CoA transferase-like"/>
    <property type="match status" value="1"/>
</dbReference>
<dbReference type="PANTHER" id="PTHR43682">
    <property type="entry name" value="LACTATE UTILIZATION PROTEIN C"/>
    <property type="match status" value="1"/>
</dbReference>
<accession>A0A171DPE0</accession>
<feature type="domain" description="LUD" evidence="1">
    <location>
        <begin position="116"/>
        <end position="207"/>
    </location>
</feature>
<dbReference type="AlphaFoldDB" id="A0A171DPE0"/>